<proteinExistence type="predicted"/>
<sequence>MRIFDKIVYYIYESEKEYFGRVTGTPFKEDKSYSNTRKIATKEEILGLLRLITERREIEAFKNRFNED</sequence>
<protein>
    <submittedName>
        <fullName evidence="1">Uncharacterized protein</fullName>
    </submittedName>
</protein>
<reference evidence="1" key="1">
    <citation type="journal article" date="2015" name="Nature">
        <title>Complex archaea that bridge the gap between prokaryotes and eukaryotes.</title>
        <authorList>
            <person name="Spang A."/>
            <person name="Saw J.H."/>
            <person name="Jorgensen S.L."/>
            <person name="Zaremba-Niedzwiedzka K."/>
            <person name="Martijn J."/>
            <person name="Lind A.E."/>
            <person name="van Eijk R."/>
            <person name="Schleper C."/>
            <person name="Guy L."/>
            <person name="Ettema T.J."/>
        </authorList>
    </citation>
    <scope>NUCLEOTIDE SEQUENCE</scope>
</reference>
<comment type="caution">
    <text evidence="1">The sequence shown here is derived from an EMBL/GenBank/DDBJ whole genome shotgun (WGS) entry which is preliminary data.</text>
</comment>
<gene>
    <name evidence="1" type="ORF">LCGC14_2909680</name>
</gene>
<organism evidence="1">
    <name type="scientific">marine sediment metagenome</name>
    <dbReference type="NCBI Taxonomy" id="412755"/>
    <lineage>
        <taxon>unclassified sequences</taxon>
        <taxon>metagenomes</taxon>
        <taxon>ecological metagenomes</taxon>
    </lineage>
</organism>
<evidence type="ECO:0000313" key="1">
    <source>
        <dbReference type="EMBL" id="KKK71862.1"/>
    </source>
</evidence>
<name>A0A0F8XS26_9ZZZZ</name>
<accession>A0A0F8XS26</accession>
<dbReference type="EMBL" id="LAZR01057541">
    <property type="protein sequence ID" value="KKK71862.1"/>
    <property type="molecule type" value="Genomic_DNA"/>
</dbReference>
<dbReference type="AlphaFoldDB" id="A0A0F8XS26"/>